<feature type="region of interest" description="Disordered" evidence="1">
    <location>
        <begin position="41"/>
        <end position="67"/>
    </location>
</feature>
<proteinExistence type="predicted"/>
<comment type="caution">
    <text evidence="2">The sequence shown here is derived from an EMBL/GenBank/DDBJ whole genome shotgun (WGS) entry which is preliminary data.</text>
</comment>
<protein>
    <submittedName>
        <fullName evidence="2">Uncharacterized protein</fullName>
    </submittedName>
</protein>
<sequence>MTPPHSGLPAPDAAVMHCSQCGWAVQEGPRGGYVCTQCFHTVEPAPDPPRHPPRPGPGAPEEAGSGG</sequence>
<gene>
    <name evidence="2" type="ORF">ACFSJS_07150</name>
</gene>
<accession>A0ABW4PFE2</accession>
<organism evidence="2 3">
    <name type="scientific">Streptomyces desertarenae</name>
    <dbReference type="NCBI Taxonomy" id="2666184"/>
    <lineage>
        <taxon>Bacteria</taxon>
        <taxon>Bacillati</taxon>
        <taxon>Actinomycetota</taxon>
        <taxon>Actinomycetes</taxon>
        <taxon>Kitasatosporales</taxon>
        <taxon>Streptomycetaceae</taxon>
        <taxon>Streptomyces</taxon>
    </lineage>
</organism>
<dbReference type="EMBL" id="JBHUFU010000003">
    <property type="protein sequence ID" value="MFD1829437.1"/>
    <property type="molecule type" value="Genomic_DNA"/>
</dbReference>
<name>A0ABW4PFE2_9ACTN</name>
<dbReference type="Proteomes" id="UP001597365">
    <property type="component" value="Unassembled WGS sequence"/>
</dbReference>
<evidence type="ECO:0000313" key="3">
    <source>
        <dbReference type="Proteomes" id="UP001597365"/>
    </source>
</evidence>
<dbReference type="RefSeq" id="WP_380897972.1">
    <property type="nucleotide sequence ID" value="NZ_JBHUFU010000003.1"/>
</dbReference>
<evidence type="ECO:0000313" key="2">
    <source>
        <dbReference type="EMBL" id="MFD1829437.1"/>
    </source>
</evidence>
<reference evidence="3" key="1">
    <citation type="journal article" date="2019" name="Int. J. Syst. Evol. Microbiol.">
        <title>The Global Catalogue of Microorganisms (GCM) 10K type strain sequencing project: providing services to taxonomists for standard genome sequencing and annotation.</title>
        <authorList>
            <consortium name="The Broad Institute Genomics Platform"/>
            <consortium name="The Broad Institute Genome Sequencing Center for Infectious Disease"/>
            <person name="Wu L."/>
            <person name="Ma J."/>
        </authorList>
    </citation>
    <scope>NUCLEOTIDE SEQUENCE [LARGE SCALE GENOMIC DNA]</scope>
    <source>
        <strain evidence="3">CGMCC 4.7455</strain>
    </source>
</reference>
<keyword evidence="3" id="KW-1185">Reference proteome</keyword>
<evidence type="ECO:0000256" key="1">
    <source>
        <dbReference type="SAM" id="MobiDB-lite"/>
    </source>
</evidence>